<evidence type="ECO:0000259" key="3">
    <source>
        <dbReference type="Pfam" id="PF00724"/>
    </source>
</evidence>
<evidence type="ECO:0000313" key="4">
    <source>
        <dbReference type="EMBL" id="MFC3478854.1"/>
    </source>
</evidence>
<sequence length="429" mass="47233">MTRLDDPVDVGGLELRNRLYRAPLLECAGTDADTADALRRDLEPAAASGAGLVCQGATIVRGEGGCAAPNMTRVHDDAFVQALAPVPAAIEERGGRVFAQLEHGGLRSMEVWHAEYREEHPGVEQLAVSRPPLPMRLADRAGFLDLSPRVLSTDEVYDLAADFGRAAERLADAGYHGLHVAGANMGVVQQFLSPFYNRRDDEFADGFRFLELLHDEIRSRTDLPLITKIPAETRAPPGIRRHLSADDCVDLCERAADAGFDAVVPVSGSVFWDMHIVRGEYPERAWRDGQFQSGYAAAFGSRWRAKLVSLANRVQARRATFEPAWNADLCRRVRERVDVPVLLEGGVRERERIDRLLGDACDLVGMGRPFYAEPRLPARLLDDHGSVAVCENCNNCTVPQATGAPGVCRTPSVLAERGRLEREDAYERE</sequence>
<keyword evidence="2" id="KW-0560">Oxidoreductase</keyword>
<dbReference type="Pfam" id="PF00724">
    <property type="entry name" value="Oxidored_FMN"/>
    <property type="match status" value="1"/>
</dbReference>
<dbReference type="SUPFAM" id="SSF51395">
    <property type="entry name" value="FMN-linked oxidoreductases"/>
    <property type="match status" value="1"/>
</dbReference>
<gene>
    <name evidence="4" type="ORF">ACFOKC_14075</name>
</gene>
<dbReference type="GO" id="GO:0016491">
    <property type="term" value="F:oxidoreductase activity"/>
    <property type="evidence" value="ECO:0007669"/>
    <property type="project" value="UniProtKB-KW"/>
</dbReference>
<name>A0ABD5NIP8_9EURY</name>
<dbReference type="InterPro" id="IPR013785">
    <property type="entry name" value="Aldolase_TIM"/>
</dbReference>
<organism evidence="4 5">
    <name type="scientific">Halobacterium litoreum</name>
    <dbReference type="NCBI Taxonomy" id="2039234"/>
    <lineage>
        <taxon>Archaea</taxon>
        <taxon>Methanobacteriati</taxon>
        <taxon>Methanobacteriota</taxon>
        <taxon>Stenosarchaea group</taxon>
        <taxon>Halobacteria</taxon>
        <taxon>Halobacteriales</taxon>
        <taxon>Halobacteriaceae</taxon>
        <taxon>Halobacterium</taxon>
    </lineage>
</organism>
<dbReference type="Proteomes" id="UP001595660">
    <property type="component" value="Unassembled WGS sequence"/>
</dbReference>
<dbReference type="AlphaFoldDB" id="A0ABD5NIP8"/>
<evidence type="ECO:0000256" key="2">
    <source>
        <dbReference type="ARBA" id="ARBA00023002"/>
    </source>
</evidence>
<dbReference type="InterPro" id="IPR051799">
    <property type="entry name" value="NADH_flavin_oxidoreductase"/>
</dbReference>
<dbReference type="GeneID" id="69118131"/>
<keyword evidence="1" id="KW-0285">Flavoprotein</keyword>
<evidence type="ECO:0000256" key="1">
    <source>
        <dbReference type="ARBA" id="ARBA00022630"/>
    </source>
</evidence>
<dbReference type="InterPro" id="IPR001155">
    <property type="entry name" value="OxRdtase_FMN_N"/>
</dbReference>
<dbReference type="Gene3D" id="3.20.20.70">
    <property type="entry name" value="Aldolase class I"/>
    <property type="match status" value="1"/>
</dbReference>
<comment type="caution">
    <text evidence="4">The sequence shown here is derived from an EMBL/GenBank/DDBJ whole genome shotgun (WGS) entry which is preliminary data.</text>
</comment>
<dbReference type="EMBL" id="JBHRWN010000002">
    <property type="protein sequence ID" value="MFC3478854.1"/>
    <property type="molecule type" value="Genomic_DNA"/>
</dbReference>
<evidence type="ECO:0000313" key="5">
    <source>
        <dbReference type="Proteomes" id="UP001595660"/>
    </source>
</evidence>
<protein>
    <submittedName>
        <fullName evidence="4">NADH:flavin oxidoreductase</fullName>
    </submittedName>
</protein>
<proteinExistence type="predicted"/>
<reference evidence="4 5" key="1">
    <citation type="journal article" date="2019" name="Int. J. Syst. Evol. Microbiol.">
        <title>The Global Catalogue of Microorganisms (GCM) 10K type strain sequencing project: providing services to taxonomists for standard genome sequencing and annotation.</title>
        <authorList>
            <consortium name="The Broad Institute Genomics Platform"/>
            <consortium name="The Broad Institute Genome Sequencing Center for Infectious Disease"/>
            <person name="Wu L."/>
            <person name="Ma J."/>
        </authorList>
    </citation>
    <scope>NUCLEOTIDE SEQUENCE [LARGE SCALE GENOMIC DNA]</scope>
    <source>
        <strain evidence="4 5">CGMCC 1.12562</strain>
    </source>
</reference>
<feature type="domain" description="NADH:flavin oxidoreductase/NADH oxidase N-terminal" evidence="3">
    <location>
        <begin position="6"/>
        <end position="204"/>
    </location>
</feature>
<accession>A0ABD5NIP8</accession>
<dbReference type="PANTHER" id="PTHR43656:SF2">
    <property type="entry name" value="BINDING OXIDOREDUCTASE, PUTATIVE (AFU_ORTHOLOGUE AFUA_2G08260)-RELATED"/>
    <property type="match status" value="1"/>
</dbReference>
<keyword evidence="5" id="KW-1185">Reference proteome</keyword>
<dbReference type="PANTHER" id="PTHR43656">
    <property type="entry name" value="BINDING OXIDOREDUCTASE, PUTATIVE (AFU_ORTHOLOGUE AFUA_2G08260)-RELATED"/>
    <property type="match status" value="1"/>
</dbReference>
<dbReference type="RefSeq" id="WP_232569659.1">
    <property type="nucleotide sequence ID" value="NZ_CP089466.1"/>
</dbReference>